<dbReference type="InterPro" id="IPR025592">
    <property type="entry name" value="DUF4347"/>
</dbReference>
<gene>
    <name evidence="2" type="ORF">NUH88_13905</name>
</gene>
<feature type="domain" description="DUF4347" evidence="1">
    <location>
        <begin position="7"/>
        <end position="130"/>
    </location>
</feature>
<dbReference type="KEGG" id="naci:NUH88_13905"/>
<keyword evidence="3" id="KW-1185">Reference proteome</keyword>
<reference evidence="2" key="1">
    <citation type="submission" date="2022-08" db="EMBL/GenBank/DDBJ databases">
        <title>Nisaea acidiphila sp. nov., isolated from a marine algal debris and emended description of the genus Nisaea Urios et al. 2008.</title>
        <authorList>
            <person name="Kwon K."/>
        </authorList>
    </citation>
    <scope>NUCLEOTIDE SEQUENCE</scope>
    <source>
        <strain evidence="2">MEBiC11861</strain>
    </source>
</reference>
<evidence type="ECO:0000313" key="2">
    <source>
        <dbReference type="EMBL" id="UUX48502.1"/>
    </source>
</evidence>
<dbReference type="Pfam" id="PF14252">
    <property type="entry name" value="DUF4347"/>
    <property type="match status" value="1"/>
</dbReference>
<sequence>MTHGETILFVDNRIRHARLMVEGLDPRTKVHPLSPAGDPLTEIAPVVSRAAPVGRIAILARGVHGAPTHSRSRMKCLMREHNAATLARIRAALAPGADILLMLSAAGGGSATQAFIAGLEAGVGVPVLVTETDLRAETGKSHRPSFGTIFAPSAQASYPDRFAPSARPCGGKRADRFVFGYRSGDDQTTDFTPGQKPVAF</sequence>
<dbReference type="RefSeq" id="WP_257767009.1">
    <property type="nucleotide sequence ID" value="NZ_CP102480.1"/>
</dbReference>
<evidence type="ECO:0000313" key="3">
    <source>
        <dbReference type="Proteomes" id="UP001060336"/>
    </source>
</evidence>
<proteinExistence type="predicted"/>
<name>A0A9J7AMW0_9PROT</name>
<dbReference type="AlphaFoldDB" id="A0A9J7AMW0"/>
<dbReference type="EMBL" id="CP102480">
    <property type="protein sequence ID" value="UUX48502.1"/>
    <property type="molecule type" value="Genomic_DNA"/>
</dbReference>
<evidence type="ECO:0000259" key="1">
    <source>
        <dbReference type="Pfam" id="PF14252"/>
    </source>
</evidence>
<dbReference type="Proteomes" id="UP001060336">
    <property type="component" value="Chromosome"/>
</dbReference>
<accession>A0A9J7AMW0</accession>
<protein>
    <submittedName>
        <fullName evidence="2">DUF4347 domain-containing protein</fullName>
    </submittedName>
</protein>
<organism evidence="2 3">
    <name type="scientific">Nisaea acidiphila</name>
    <dbReference type="NCBI Taxonomy" id="1862145"/>
    <lineage>
        <taxon>Bacteria</taxon>
        <taxon>Pseudomonadati</taxon>
        <taxon>Pseudomonadota</taxon>
        <taxon>Alphaproteobacteria</taxon>
        <taxon>Rhodospirillales</taxon>
        <taxon>Thalassobaculaceae</taxon>
        <taxon>Nisaea</taxon>
    </lineage>
</organism>